<dbReference type="PANTHER" id="PTHR43377">
    <property type="entry name" value="BILIVERDIN REDUCTASE A"/>
    <property type="match status" value="1"/>
</dbReference>
<dbReference type="SUPFAM" id="SSF55347">
    <property type="entry name" value="Glyceraldehyde-3-phosphate dehydrogenase-like, C-terminal domain"/>
    <property type="match status" value="1"/>
</dbReference>
<dbReference type="Pfam" id="PF01408">
    <property type="entry name" value="GFO_IDH_MocA"/>
    <property type="match status" value="1"/>
</dbReference>
<name>A0A0F9C900_9ZZZZ</name>
<reference evidence="3" key="1">
    <citation type="journal article" date="2015" name="Nature">
        <title>Complex archaea that bridge the gap between prokaryotes and eukaryotes.</title>
        <authorList>
            <person name="Spang A."/>
            <person name="Saw J.H."/>
            <person name="Jorgensen S.L."/>
            <person name="Zaremba-Niedzwiedzka K."/>
            <person name="Martijn J."/>
            <person name="Lind A.E."/>
            <person name="van Eijk R."/>
            <person name="Schleper C."/>
            <person name="Guy L."/>
            <person name="Ettema T.J."/>
        </authorList>
    </citation>
    <scope>NUCLEOTIDE SEQUENCE</scope>
</reference>
<dbReference type="InterPro" id="IPR000683">
    <property type="entry name" value="Gfo/Idh/MocA-like_OxRdtase_N"/>
</dbReference>
<dbReference type="SUPFAM" id="SSF51735">
    <property type="entry name" value="NAD(P)-binding Rossmann-fold domains"/>
    <property type="match status" value="1"/>
</dbReference>
<comment type="caution">
    <text evidence="3">The sequence shown here is derived from an EMBL/GenBank/DDBJ whole genome shotgun (WGS) entry which is preliminary data.</text>
</comment>
<dbReference type="Pfam" id="PF22725">
    <property type="entry name" value="GFO_IDH_MocA_C3"/>
    <property type="match status" value="1"/>
</dbReference>
<dbReference type="PANTHER" id="PTHR43377:SF1">
    <property type="entry name" value="BILIVERDIN REDUCTASE A"/>
    <property type="match status" value="1"/>
</dbReference>
<evidence type="ECO:0000259" key="2">
    <source>
        <dbReference type="Pfam" id="PF22725"/>
    </source>
</evidence>
<accession>A0A0F9C900</accession>
<evidence type="ECO:0000313" key="3">
    <source>
        <dbReference type="EMBL" id="KKL45838.1"/>
    </source>
</evidence>
<dbReference type="AlphaFoldDB" id="A0A0F9C900"/>
<evidence type="ECO:0000259" key="1">
    <source>
        <dbReference type="Pfam" id="PF01408"/>
    </source>
</evidence>
<dbReference type="InterPro" id="IPR055170">
    <property type="entry name" value="GFO_IDH_MocA-like_dom"/>
</dbReference>
<organism evidence="3">
    <name type="scientific">marine sediment metagenome</name>
    <dbReference type="NCBI Taxonomy" id="412755"/>
    <lineage>
        <taxon>unclassified sequences</taxon>
        <taxon>metagenomes</taxon>
        <taxon>ecological metagenomes</taxon>
    </lineage>
</organism>
<protein>
    <recommendedName>
        <fullName evidence="4">Gfo/Idh/MocA-like oxidoreductase N-terminal domain-containing protein</fullName>
    </recommendedName>
</protein>
<dbReference type="InterPro" id="IPR036291">
    <property type="entry name" value="NAD(P)-bd_dom_sf"/>
</dbReference>
<dbReference type="Gene3D" id="3.40.50.720">
    <property type="entry name" value="NAD(P)-binding Rossmann-like Domain"/>
    <property type="match status" value="1"/>
</dbReference>
<proteinExistence type="predicted"/>
<sequence length="314" mass="34675">MKWLVVGAGSIGAQHIDVIAGTEGQDVACVEPDEKRHDIVAEHCKGRIATHLPDALRAGVPDVALIATGTHLHLGQAIVCANAGCHVIIEKPIHYQSFDVGVLRKALGDKIGMVAGQFRHHPGLVEAKKLVDNRMSDGEFLGPIVSARAEYGDNIGAWRINVHYASSHSAKKIQGGGLFFDRIHEFEYLMWLFGKPTSVYATTAKRTELKTDVEDVAEVIFDFNGIPVSLHLDMVQKLYRMSLEVVFEKDVVQWVNTPHLSSRICLVNQVQHWLRVLNGSEEPAQTIEDGYEVLRVALAAYESAEKGVRVMLEL</sequence>
<evidence type="ECO:0008006" key="4">
    <source>
        <dbReference type="Google" id="ProtNLM"/>
    </source>
</evidence>
<feature type="domain" description="GFO/IDH/MocA-like oxidoreductase" evidence="2">
    <location>
        <begin position="137"/>
        <end position="249"/>
    </location>
</feature>
<feature type="domain" description="Gfo/Idh/MocA-like oxidoreductase N-terminal" evidence="1">
    <location>
        <begin position="2"/>
        <end position="94"/>
    </location>
</feature>
<dbReference type="EMBL" id="LAZR01034245">
    <property type="protein sequence ID" value="KKL45838.1"/>
    <property type="molecule type" value="Genomic_DNA"/>
</dbReference>
<dbReference type="InterPro" id="IPR051450">
    <property type="entry name" value="Gfo/Idh/MocA_Oxidoreductases"/>
</dbReference>
<dbReference type="GO" id="GO:0000166">
    <property type="term" value="F:nucleotide binding"/>
    <property type="evidence" value="ECO:0007669"/>
    <property type="project" value="InterPro"/>
</dbReference>
<gene>
    <name evidence="3" type="ORF">LCGC14_2351620</name>
</gene>
<dbReference type="Gene3D" id="3.30.360.10">
    <property type="entry name" value="Dihydrodipicolinate Reductase, domain 2"/>
    <property type="match status" value="1"/>
</dbReference>